<feature type="region of interest" description="Disordered" evidence="1">
    <location>
        <begin position="502"/>
        <end position="521"/>
    </location>
</feature>
<feature type="compositionally biased region" description="Polar residues" evidence="1">
    <location>
        <begin position="74"/>
        <end position="84"/>
    </location>
</feature>
<dbReference type="Pfam" id="PF25381">
    <property type="entry name" value="PH_26"/>
    <property type="match status" value="2"/>
</dbReference>
<evidence type="ECO:0000313" key="3">
    <source>
        <dbReference type="EMBL" id="KAG7662889.1"/>
    </source>
</evidence>
<feature type="compositionally biased region" description="Low complexity" evidence="1">
    <location>
        <begin position="586"/>
        <end position="599"/>
    </location>
</feature>
<sequence length="799" mass="88720">MPLTLSPKKLFTKYKDTKLDALVSSQQQPLKSQDPKSPASTPKVPISEHHQHHNVESSTTHQQEYHGYVHSPKSDSQPKQMSSPTSPPHINRPSSPLANPPTTAEELNAESMSRPWKIRRNVSASSLNSPVCYMHMIDDFNELPPEEDIDSPSITPESIPNLNTTNVVPSEESRFSSSSSGDASDTIGGVAYARSETQTPISHRRNLSEKIKSTPPSFVRQSRIFTGENGSSNSLSVSLSGRSVLLQNKQQIEMLPNEFHPILNLIHAQKLRGYCIGSFEIAESDKPWILVDAKLTGNELSIHQIESEDDFKPKYINLIDCQLELIDELQVRIYQDFQEESSLLIRFPNQDEFNKWMSAILLCKFEYVKLNEAFTAVVLSSKAPKLSDVHVLLSSKKRYPKYEWCNIRLPQVSSKWNKVFLIILPSDKNHLGRIEIYLTDKKLNKKNMIAYVSSSDHIYNVYPEQANMIDFNSIMNIRGEIYINKNYEHLFSYNPDSVSPPAIEETLSSPTPKPINKSSSFTSLTGTPLLSIPRASSPSTTNHHQHTRTSSINSTNSFFTNATASPRATPSSPPTTAATGGRFRSHSNASNTSSGSSSSFFKKKKLAQDFVITNSMYIMPISHPGVSAIETMIRNFIPMIDAFKLYGRPRFLNSDKTDMESLLFGMPSLPHYQYLSRSEAGECFAKLSGGVGDEDGLNDERWQRVFGERIGELQKKSTGGSGEGRGYRGYGDISKLYNNLDISFDDISSPIIAMPANNSGSSGSRSGSGSELDVNGLGVGLDFGEKFGGELIEGTPMSR</sequence>
<feature type="domain" description="Skg3/CAF120-like PH-like" evidence="2">
    <location>
        <begin position="613"/>
        <end position="664"/>
    </location>
</feature>
<protein>
    <recommendedName>
        <fullName evidence="2">Skg3/CAF120-like PH-like domain-containing protein</fullName>
    </recommendedName>
</protein>
<dbReference type="AlphaFoldDB" id="A0A8J5QJ26"/>
<feature type="region of interest" description="Disordered" evidence="1">
    <location>
        <begin position="532"/>
        <end position="599"/>
    </location>
</feature>
<comment type="caution">
    <text evidence="3">The sequence shown here is derived from an EMBL/GenBank/DDBJ whole genome shotgun (WGS) entry which is preliminary data.</text>
</comment>
<gene>
    <name evidence="3" type="ORF">J8A68_003573</name>
</gene>
<feature type="compositionally biased region" description="Polar residues" evidence="1">
    <location>
        <begin position="532"/>
        <end position="542"/>
    </location>
</feature>
<evidence type="ECO:0000259" key="2">
    <source>
        <dbReference type="Pfam" id="PF25381"/>
    </source>
</evidence>
<evidence type="ECO:0000313" key="4">
    <source>
        <dbReference type="Proteomes" id="UP000694255"/>
    </source>
</evidence>
<reference evidence="3 4" key="1">
    <citation type="journal article" date="2021" name="DNA Res.">
        <title>Genome analysis of Candida subhashii reveals its hybrid nature and dual mitochondrial genome conformations.</title>
        <authorList>
            <person name="Mixao V."/>
            <person name="Hegedusova E."/>
            <person name="Saus E."/>
            <person name="Pryszcz L.P."/>
            <person name="Cillingova A."/>
            <person name="Nosek J."/>
            <person name="Gabaldon T."/>
        </authorList>
    </citation>
    <scope>NUCLEOTIDE SEQUENCE [LARGE SCALE GENOMIC DNA]</scope>
    <source>
        <strain evidence="3 4">CBS 10753</strain>
    </source>
</reference>
<dbReference type="Proteomes" id="UP000694255">
    <property type="component" value="Unassembled WGS sequence"/>
</dbReference>
<dbReference type="EMBL" id="JAGSYN010000159">
    <property type="protein sequence ID" value="KAG7662889.1"/>
    <property type="molecule type" value="Genomic_DNA"/>
</dbReference>
<feature type="compositionally biased region" description="Polar residues" evidence="1">
    <location>
        <begin position="152"/>
        <end position="168"/>
    </location>
</feature>
<evidence type="ECO:0000256" key="1">
    <source>
        <dbReference type="SAM" id="MobiDB-lite"/>
    </source>
</evidence>
<feature type="region of interest" description="Disordered" evidence="1">
    <location>
        <begin position="143"/>
        <end position="187"/>
    </location>
</feature>
<feature type="compositionally biased region" description="Polar residues" evidence="1">
    <location>
        <begin position="92"/>
        <end position="102"/>
    </location>
</feature>
<dbReference type="GeneID" id="73470373"/>
<feature type="domain" description="Skg3/CAF120-like PH-like" evidence="2">
    <location>
        <begin position="386"/>
        <end position="486"/>
    </location>
</feature>
<proteinExistence type="predicted"/>
<feature type="compositionally biased region" description="Polar residues" evidence="1">
    <location>
        <begin position="506"/>
        <end position="521"/>
    </location>
</feature>
<feature type="compositionally biased region" description="Low complexity" evidence="1">
    <location>
        <begin position="548"/>
        <end position="579"/>
    </location>
</feature>
<accession>A0A8J5QJ26</accession>
<organism evidence="3 4">
    <name type="scientific">[Candida] subhashii</name>
    <dbReference type="NCBI Taxonomy" id="561895"/>
    <lineage>
        <taxon>Eukaryota</taxon>
        <taxon>Fungi</taxon>
        <taxon>Dikarya</taxon>
        <taxon>Ascomycota</taxon>
        <taxon>Saccharomycotina</taxon>
        <taxon>Pichiomycetes</taxon>
        <taxon>Debaryomycetaceae</taxon>
        <taxon>Spathaspora</taxon>
    </lineage>
</organism>
<keyword evidence="4" id="KW-1185">Reference proteome</keyword>
<feature type="region of interest" description="Disordered" evidence="1">
    <location>
        <begin position="22"/>
        <end position="112"/>
    </location>
</feature>
<dbReference type="OrthoDB" id="5563754at2759"/>
<dbReference type="RefSeq" id="XP_049263122.1">
    <property type="nucleotide sequence ID" value="XM_049407442.1"/>
</dbReference>
<feature type="compositionally biased region" description="Basic and acidic residues" evidence="1">
    <location>
        <begin position="46"/>
        <end position="55"/>
    </location>
</feature>
<name>A0A8J5QJ26_9ASCO</name>
<dbReference type="InterPro" id="IPR058155">
    <property type="entry name" value="Skg3/CAF120-like_PH"/>
</dbReference>